<comment type="caution">
    <text evidence="1">The sequence shown here is derived from an EMBL/GenBank/DDBJ whole genome shotgun (WGS) entry which is preliminary data.</text>
</comment>
<proteinExistence type="predicted"/>
<dbReference type="SUPFAM" id="SSF52540">
    <property type="entry name" value="P-loop containing nucleoside triphosphate hydrolases"/>
    <property type="match status" value="1"/>
</dbReference>
<dbReference type="RefSeq" id="WP_136928764.1">
    <property type="nucleotide sequence ID" value="NZ_SSMQ01000008.1"/>
</dbReference>
<dbReference type="Proteomes" id="UP000309215">
    <property type="component" value="Unassembled WGS sequence"/>
</dbReference>
<gene>
    <name evidence="1" type="ORF">E8A74_10165</name>
</gene>
<name>A0A4U1JFW1_9BACT</name>
<organism evidence="1 2">
    <name type="scientific">Polyangium fumosum</name>
    <dbReference type="NCBI Taxonomy" id="889272"/>
    <lineage>
        <taxon>Bacteria</taxon>
        <taxon>Pseudomonadati</taxon>
        <taxon>Myxococcota</taxon>
        <taxon>Polyangia</taxon>
        <taxon>Polyangiales</taxon>
        <taxon>Polyangiaceae</taxon>
        <taxon>Polyangium</taxon>
    </lineage>
</organism>
<sequence>MSARQDWEEVYKLFDPEQPAYDSRIRVDRTDGPVTQIVKALGRTFGTPRVLFTGTTGTGKTTELLRLAEQRRGIELVVFLDLERHFSDVVQDPSALQKVSPWEVCFLAGLHLIAEFRGQCGMELPELLVRDFAEAWSRAARRTETPRAAEVDVGVLTKALLTVASGGVAMATGAPAAAVPVMGKLVAEAFGALKLSLPVGRSARELPDQDPDMQTLLGCVNNLVTEARRKSRPVLFVIDGLDRIRDIERAKALFVDSQIISKLECPSIVCGPFALRHHPSTAAVRGWSAVCVLVNEPVLLQADPRKPGPGVAFFCKLFDRRVEHIQQRNKQRLIPDDLLQRLAYRSGGRARDFIRFVQAVAEQAWDADEPVASEKTVKGVLDTMRRQREMGLHMGHIHMLEQVAAEPEHRLPEHPLAQELLTYGTLLPYPNESEWFYPHPLLTMHLVKEPGSTPSSAS</sequence>
<keyword evidence="2" id="KW-1185">Reference proteome</keyword>
<reference evidence="1 2" key="1">
    <citation type="submission" date="2019-04" db="EMBL/GenBank/DDBJ databases">
        <authorList>
            <person name="Li Y."/>
            <person name="Wang J."/>
        </authorList>
    </citation>
    <scope>NUCLEOTIDE SEQUENCE [LARGE SCALE GENOMIC DNA]</scope>
    <source>
        <strain evidence="1 2">DSM 14668</strain>
    </source>
</reference>
<protein>
    <submittedName>
        <fullName evidence="1">Uncharacterized protein</fullName>
    </submittedName>
</protein>
<accession>A0A4U1JFW1</accession>
<dbReference type="AlphaFoldDB" id="A0A4U1JFW1"/>
<dbReference type="OrthoDB" id="5485762at2"/>
<dbReference type="EMBL" id="SSMQ01000008">
    <property type="protein sequence ID" value="TKD09965.1"/>
    <property type="molecule type" value="Genomic_DNA"/>
</dbReference>
<evidence type="ECO:0000313" key="2">
    <source>
        <dbReference type="Proteomes" id="UP000309215"/>
    </source>
</evidence>
<evidence type="ECO:0000313" key="1">
    <source>
        <dbReference type="EMBL" id="TKD09965.1"/>
    </source>
</evidence>
<dbReference type="InterPro" id="IPR027417">
    <property type="entry name" value="P-loop_NTPase"/>
</dbReference>